<evidence type="ECO:0000313" key="1">
    <source>
        <dbReference type="EMBL" id="GAJ04797.1"/>
    </source>
</evidence>
<protein>
    <submittedName>
        <fullName evidence="1">Uncharacterized protein</fullName>
    </submittedName>
</protein>
<dbReference type="AlphaFoldDB" id="X1UMH1"/>
<dbReference type="EMBL" id="BARW01029014">
    <property type="protein sequence ID" value="GAJ04797.1"/>
    <property type="molecule type" value="Genomic_DNA"/>
</dbReference>
<reference evidence="1" key="1">
    <citation type="journal article" date="2014" name="Front. Microbiol.">
        <title>High frequency of phylogenetically diverse reductive dehalogenase-homologous genes in deep subseafloor sedimentary metagenomes.</title>
        <authorList>
            <person name="Kawai M."/>
            <person name="Futagami T."/>
            <person name="Toyoda A."/>
            <person name="Takaki Y."/>
            <person name="Nishi S."/>
            <person name="Hori S."/>
            <person name="Arai W."/>
            <person name="Tsubouchi T."/>
            <person name="Morono Y."/>
            <person name="Uchiyama I."/>
            <person name="Ito T."/>
            <person name="Fujiyama A."/>
            <person name="Inagaki F."/>
            <person name="Takami H."/>
        </authorList>
    </citation>
    <scope>NUCLEOTIDE SEQUENCE</scope>
    <source>
        <strain evidence="1">Expedition CK06-06</strain>
    </source>
</reference>
<proteinExistence type="predicted"/>
<comment type="caution">
    <text evidence="1">The sequence shown here is derived from an EMBL/GenBank/DDBJ whole genome shotgun (WGS) entry which is preliminary data.</text>
</comment>
<organism evidence="1">
    <name type="scientific">marine sediment metagenome</name>
    <dbReference type="NCBI Taxonomy" id="412755"/>
    <lineage>
        <taxon>unclassified sequences</taxon>
        <taxon>metagenomes</taxon>
        <taxon>ecological metagenomes</taxon>
    </lineage>
</organism>
<feature type="non-terminal residue" evidence="1">
    <location>
        <position position="1"/>
    </location>
</feature>
<gene>
    <name evidence="1" type="ORF">S12H4_46713</name>
</gene>
<sequence length="174" mass="19648">AFDSEPPYYQEDRKQSVFHVCSNTKCLAKKKAAFTRAKNAAGQARKNAEMSAIRQAVAQTTTLDCPRMKLVIVAQMEEGSGYYSYYRDSVATWFANKLKLETKSDDRAIERDKLRPAILKAIDVLSDEDMAKLIVEYMLVKLTDKDHDIQNYRIKTTEPLNLMGIGINVDSKGG</sequence>
<name>X1UMH1_9ZZZZ</name>
<accession>X1UMH1</accession>